<dbReference type="PANTHER" id="PTHR46957">
    <property type="entry name" value="CYTOKINE RECEPTOR"/>
    <property type="match status" value="1"/>
</dbReference>
<dbReference type="OrthoDB" id="923194at2"/>
<keyword evidence="4" id="KW-1185">Reference proteome</keyword>
<dbReference type="SMART" id="SM00060">
    <property type="entry name" value="FN3"/>
    <property type="match status" value="5"/>
</dbReference>
<evidence type="ECO:0000313" key="4">
    <source>
        <dbReference type="Proteomes" id="UP000254808"/>
    </source>
</evidence>
<dbReference type="AlphaFoldDB" id="A0A345UFX8"/>
<keyword evidence="1" id="KW-0732">Signal</keyword>
<dbReference type="PANTHER" id="PTHR46957:SF3">
    <property type="entry name" value="CYTOKINE RECEPTOR"/>
    <property type="match status" value="1"/>
</dbReference>
<organism evidence="3 4">
    <name type="scientific">Cyclonatronum proteinivorum</name>
    <dbReference type="NCBI Taxonomy" id="1457365"/>
    <lineage>
        <taxon>Bacteria</taxon>
        <taxon>Pseudomonadati</taxon>
        <taxon>Balneolota</taxon>
        <taxon>Balneolia</taxon>
        <taxon>Balneolales</taxon>
        <taxon>Cyclonatronaceae</taxon>
        <taxon>Cyclonatronum</taxon>
    </lineage>
</organism>
<reference evidence="3 4" key="1">
    <citation type="submission" date="2018-03" db="EMBL/GenBank/DDBJ databases">
        <title>Phenotypic and genomic properties of Cyclonatronum proteinivorum gen. nov., sp. nov., a haloalkaliphilic bacteroidete from soda lakes possessing Na+-translocating rhodopsin.</title>
        <authorList>
            <person name="Toshchakov S.V."/>
            <person name="Korzhenkov A."/>
            <person name="Samarov N.I."/>
            <person name="Kublanov I.V."/>
            <person name="Muntyan M.S."/>
            <person name="Sorokin D.Y."/>
        </authorList>
    </citation>
    <scope>NUCLEOTIDE SEQUENCE [LARGE SCALE GENOMIC DNA]</scope>
    <source>
        <strain evidence="3 4">Omega</strain>
    </source>
</reference>
<dbReference type="EMBL" id="CP027806">
    <property type="protein sequence ID" value="AXI99379.1"/>
    <property type="molecule type" value="Genomic_DNA"/>
</dbReference>
<gene>
    <name evidence="3" type="ORF">CYPRO_0092</name>
</gene>
<feature type="domain" description="Fibronectin type-III" evidence="2">
    <location>
        <begin position="189"/>
        <end position="291"/>
    </location>
</feature>
<feature type="domain" description="Fibronectin type-III" evidence="2">
    <location>
        <begin position="296"/>
        <end position="396"/>
    </location>
</feature>
<evidence type="ECO:0000256" key="1">
    <source>
        <dbReference type="SAM" id="SignalP"/>
    </source>
</evidence>
<accession>A0A345UFX8</accession>
<feature type="signal peptide" evidence="1">
    <location>
        <begin position="1"/>
        <end position="29"/>
    </location>
</feature>
<dbReference type="InterPro" id="IPR036116">
    <property type="entry name" value="FN3_sf"/>
</dbReference>
<dbReference type="InterPro" id="IPR013783">
    <property type="entry name" value="Ig-like_fold"/>
</dbReference>
<dbReference type="Proteomes" id="UP000254808">
    <property type="component" value="Chromosome"/>
</dbReference>
<dbReference type="RefSeq" id="WP_114982622.1">
    <property type="nucleotide sequence ID" value="NZ_CP027806.1"/>
</dbReference>
<dbReference type="GO" id="GO:0016020">
    <property type="term" value="C:membrane"/>
    <property type="evidence" value="ECO:0007669"/>
    <property type="project" value="UniProtKB-SubCell"/>
</dbReference>
<dbReference type="InterPro" id="IPR050713">
    <property type="entry name" value="RTP_Phos/Ushers"/>
</dbReference>
<dbReference type="PROSITE" id="PS50853">
    <property type="entry name" value="FN3"/>
    <property type="match status" value="3"/>
</dbReference>
<proteinExistence type="predicted"/>
<dbReference type="Gene3D" id="2.60.40.10">
    <property type="entry name" value="Immunoglobulins"/>
    <property type="match status" value="5"/>
</dbReference>
<evidence type="ECO:0000313" key="3">
    <source>
        <dbReference type="EMBL" id="AXI99379.1"/>
    </source>
</evidence>
<dbReference type="KEGG" id="cprv:CYPRO_0092"/>
<dbReference type="SUPFAM" id="SSF49265">
    <property type="entry name" value="Fibronectin type III"/>
    <property type="match status" value="2"/>
</dbReference>
<sequence length="691" mass="77687">MSYFKFVFIRMPRQGILAFTLLVVLAAGAAELHAQGVRGNLITDVMFRDGNAFIMHNQPIPLSHGYHVFRSINGGEWEQITDSPVMPVQNGFQLQQQLGANFVRFVGEEDAEDPQSVFLRLRNAGDRAMIGMYTRPQIARLMGHLFEDEDAPAGQLVAYRFQFVDDLEREISLSFETEPVQLEPYRSPAPQNLRVTHENRTVTLSWSYPEAGAHAARHAVLFRPDYRRTDGTAVPGYDGNLRLIQHSVTEYSIRFEVPEIDQRYEFWVKAEDFSGQPSPESNRVQLTVGENVQPAALPRPQVRVTDSFEALLTWQVSTALNVAGYHVYRGLTSEEEEDMVRITDTLLPPLQTSFTDTTTAPGTHYRYAVTVVDQSGNESEFSLSARLLIIDYTFPEPVAAVSAAFNTDSRQVELNWEPGDDYQSLRSYRIVRRQMYPDIGRAFSQLNTGNFTELRLTDSGVRGDGFTEGMTFEYGVAVVNRSGNVSDTVFTSIQIPVLTPPEPPQSVQAGMRENRRVAVRWTSSPSLDVTAYQVLRTDIETGETAAMQTVPRGNRFFRDEDVAFGKTYVYKVAAVDSAGNVSRPAPADTLITGSIQPPLPAFNVMASVTDEGVQLRWQQRQNEAQQTDYFSIRRAEIATGRYEEIGRLEGNATDLRFTDSSGQPGFWYRVYPVDINGRSAREARNTQAVRR</sequence>
<dbReference type="InterPro" id="IPR003961">
    <property type="entry name" value="FN3_dom"/>
</dbReference>
<evidence type="ECO:0000259" key="2">
    <source>
        <dbReference type="PROSITE" id="PS50853"/>
    </source>
</evidence>
<protein>
    <recommendedName>
        <fullName evidence="2">Fibronectin type-III domain-containing protein</fullName>
    </recommendedName>
</protein>
<feature type="domain" description="Fibronectin type-III" evidence="2">
    <location>
        <begin position="500"/>
        <end position="595"/>
    </location>
</feature>
<feature type="chain" id="PRO_5016758446" description="Fibronectin type-III domain-containing protein" evidence="1">
    <location>
        <begin position="30"/>
        <end position="691"/>
    </location>
</feature>
<dbReference type="CDD" id="cd00063">
    <property type="entry name" value="FN3"/>
    <property type="match status" value="3"/>
</dbReference>
<name>A0A345UFX8_9BACT</name>